<keyword evidence="3" id="KW-0614">Plasmid</keyword>
<dbReference type="FunCoup" id="W0RT25">
    <property type="interactions" value="213"/>
</dbReference>
<geneLocation type="plasmid" evidence="3 4">
    <name>2</name>
</geneLocation>
<dbReference type="AlphaFoldDB" id="W0RT25"/>
<evidence type="ECO:0000313" key="3">
    <source>
        <dbReference type="EMBL" id="AHG93841.1"/>
    </source>
</evidence>
<dbReference type="InterPro" id="IPR037187">
    <property type="entry name" value="DnaK_N"/>
</dbReference>
<protein>
    <recommendedName>
        <fullName evidence="5">DksA C4-type domain-containing protein</fullName>
    </recommendedName>
</protein>
<evidence type="ECO:0008006" key="5">
    <source>
        <dbReference type="Google" id="ProtNLM"/>
    </source>
</evidence>
<dbReference type="PANTHER" id="PTHR33823:SF4">
    <property type="entry name" value="GENERAL STRESS PROTEIN 16O"/>
    <property type="match status" value="1"/>
</dbReference>
<evidence type="ECO:0000256" key="2">
    <source>
        <dbReference type="SAM" id="MobiDB-lite"/>
    </source>
</evidence>
<dbReference type="PROSITE" id="PS51128">
    <property type="entry name" value="ZF_DKSA_2"/>
    <property type="match status" value="1"/>
</dbReference>
<sequence>MPLSQSQREHLARRLRGERTRVLRALGRYDEELAVTGQDASGDLSKFPFHPADEGSDGFDRELDAQEASRLTRELQAIDEALQRLYAQPEHFGRDERTGEEIPFERLEIIPWARTRVDDPPAGATARRAAEADARSAEHNDRYAG</sequence>
<dbReference type="PANTHER" id="PTHR33823">
    <property type="entry name" value="RNA POLYMERASE-BINDING TRANSCRIPTION FACTOR DKSA-RELATED"/>
    <property type="match status" value="1"/>
</dbReference>
<dbReference type="Proteomes" id="UP000019151">
    <property type="component" value="Plasmid 2"/>
</dbReference>
<dbReference type="eggNOG" id="COG1734">
    <property type="taxonomic scope" value="Bacteria"/>
</dbReference>
<evidence type="ECO:0000313" key="4">
    <source>
        <dbReference type="Proteomes" id="UP000019151"/>
    </source>
</evidence>
<gene>
    <name evidence="3" type="ORF">J421_6306</name>
</gene>
<evidence type="ECO:0000256" key="1">
    <source>
        <dbReference type="PROSITE-ProRule" id="PRU00510"/>
    </source>
</evidence>
<dbReference type="EMBL" id="CP007130">
    <property type="protein sequence ID" value="AHG93841.1"/>
    <property type="molecule type" value="Genomic_DNA"/>
</dbReference>
<reference evidence="3 4" key="1">
    <citation type="journal article" date="2014" name="Genome Announc.">
        <title>Genome Sequence and Methylome of Soil Bacterium Gemmatirosa kalamazoonensis KBS708T, a Member of the Rarely Cultivated Gemmatimonadetes Phylum.</title>
        <authorList>
            <person name="Debruyn J.M."/>
            <person name="Radosevich M."/>
            <person name="Wommack K.E."/>
            <person name="Polson S.W."/>
            <person name="Hauser L.J."/>
            <person name="Fawaz M.N."/>
            <person name="Korlach J."/>
            <person name="Tsai Y.C."/>
        </authorList>
    </citation>
    <scope>NUCLEOTIDE SEQUENCE [LARGE SCALE GENOMIC DNA]</scope>
    <source>
        <strain evidence="3 4">KBS708</strain>
        <plasmid evidence="4">Plasmid 2</plasmid>
    </source>
</reference>
<dbReference type="HOGENOM" id="CLU_043144_4_2_0"/>
<feature type="region of interest" description="Disordered" evidence="2">
    <location>
        <begin position="40"/>
        <end position="61"/>
    </location>
</feature>
<dbReference type="SUPFAM" id="SSF109635">
    <property type="entry name" value="DnaK suppressor protein DksA, alpha-hairpin domain"/>
    <property type="match status" value="1"/>
</dbReference>
<name>W0RT25_9BACT</name>
<accession>W0RT25</accession>
<feature type="compositionally biased region" description="Basic and acidic residues" evidence="2">
    <location>
        <begin position="128"/>
        <end position="145"/>
    </location>
</feature>
<proteinExistence type="predicted"/>
<comment type="caution">
    <text evidence="1">Lacks conserved residue(s) required for the propagation of feature annotation.</text>
</comment>
<dbReference type="KEGG" id="gba:J421_6306"/>
<feature type="region of interest" description="Disordered" evidence="2">
    <location>
        <begin position="117"/>
        <end position="145"/>
    </location>
</feature>
<dbReference type="InParanoid" id="W0RT25"/>
<dbReference type="Gene3D" id="1.20.120.910">
    <property type="entry name" value="DksA, coiled-coil domain"/>
    <property type="match status" value="1"/>
</dbReference>
<keyword evidence="4" id="KW-1185">Reference proteome</keyword>
<organism evidence="3 4">
    <name type="scientific">Gemmatirosa kalamazoonensis</name>
    <dbReference type="NCBI Taxonomy" id="861299"/>
    <lineage>
        <taxon>Bacteria</taxon>
        <taxon>Pseudomonadati</taxon>
        <taxon>Gemmatimonadota</taxon>
        <taxon>Gemmatimonadia</taxon>
        <taxon>Gemmatimonadales</taxon>
        <taxon>Gemmatimonadaceae</taxon>
        <taxon>Gemmatirosa</taxon>
    </lineage>
</organism>